<dbReference type="RefSeq" id="WP_390221125.1">
    <property type="nucleotide sequence ID" value="NZ_JBHSXX010000001.1"/>
</dbReference>
<keyword evidence="2" id="KW-1185">Reference proteome</keyword>
<name>A0ABW2C907_9PSEU</name>
<proteinExistence type="predicted"/>
<organism evidence="1 2">
    <name type="scientific">Haloechinothrix salitolerans</name>
    <dbReference type="NCBI Taxonomy" id="926830"/>
    <lineage>
        <taxon>Bacteria</taxon>
        <taxon>Bacillati</taxon>
        <taxon>Actinomycetota</taxon>
        <taxon>Actinomycetes</taxon>
        <taxon>Pseudonocardiales</taxon>
        <taxon>Pseudonocardiaceae</taxon>
        <taxon>Haloechinothrix</taxon>
    </lineage>
</organism>
<dbReference type="EMBL" id="JBHSXX010000001">
    <property type="protein sequence ID" value="MFC6871553.1"/>
    <property type="molecule type" value="Genomic_DNA"/>
</dbReference>
<sequence>MTMIASTLPRTVLDEARHQVETYCREFAKPDVDAVREAVEAVHRLTGTLGELVDRIREHAPSAFDGGNQHVGEELARDLHATRGCLTTAGLLVAPALDDLRELTDTTPGVGTR</sequence>
<evidence type="ECO:0008006" key="3">
    <source>
        <dbReference type="Google" id="ProtNLM"/>
    </source>
</evidence>
<evidence type="ECO:0000313" key="2">
    <source>
        <dbReference type="Proteomes" id="UP001596337"/>
    </source>
</evidence>
<evidence type="ECO:0000313" key="1">
    <source>
        <dbReference type="EMBL" id="MFC6871553.1"/>
    </source>
</evidence>
<protein>
    <recommendedName>
        <fullName evidence="3">Hpt domain-containing protein</fullName>
    </recommendedName>
</protein>
<dbReference type="Proteomes" id="UP001596337">
    <property type="component" value="Unassembled WGS sequence"/>
</dbReference>
<accession>A0ABW2C907</accession>
<reference evidence="2" key="1">
    <citation type="journal article" date="2019" name="Int. J. Syst. Evol. Microbiol.">
        <title>The Global Catalogue of Microorganisms (GCM) 10K type strain sequencing project: providing services to taxonomists for standard genome sequencing and annotation.</title>
        <authorList>
            <consortium name="The Broad Institute Genomics Platform"/>
            <consortium name="The Broad Institute Genome Sequencing Center for Infectious Disease"/>
            <person name="Wu L."/>
            <person name="Ma J."/>
        </authorList>
    </citation>
    <scope>NUCLEOTIDE SEQUENCE [LARGE SCALE GENOMIC DNA]</scope>
    <source>
        <strain evidence="2">KCTC 32255</strain>
    </source>
</reference>
<gene>
    <name evidence="1" type="ORF">ACFQGD_30960</name>
</gene>
<comment type="caution">
    <text evidence="1">The sequence shown here is derived from an EMBL/GenBank/DDBJ whole genome shotgun (WGS) entry which is preliminary data.</text>
</comment>